<dbReference type="InterPro" id="IPR001610">
    <property type="entry name" value="PAC"/>
</dbReference>
<evidence type="ECO:0000256" key="2">
    <source>
        <dbReference type="ARBA" id="ARBA00012438"/>
    </source>
</evidence>
<sequence length="1301" mass="143834">MPLNVMKPILQPHDEYRRQDALLRYGILDSETEQAFDDLCQLATQICGAPMAYIGFMDHTRLWFKSSIGIPQTELPRDRSLCAHAIMQSHPIVLPNALADLRFANHPMVTGEPFIRFYVGIPLLTADGHAIGTLCVLDRHPRHVSPKQEQALTALARQVMSQVELRHRTRQLLHSAQAQRQTEAMHERMLLALGHSTEGVALLTKEGRYTFVNDAFAAMHGFRPIDLIGQSWTALYPPEWVAKLDDLFFPLLRQHGTWQGDLVGRTKSGESIWVEASLRTLPERHHEEQWLIWTCSNITRQKQVLKEIADTRARLQTVLDSATEIGIIATDPQGTITLFNFGAERLLGYRADEVIGQRTLEFFHLPSEIAERGQQLSARFGRPLAGADVLVEAARMGGYEEREWTYLRKDGDDITVNLVVTPVRGPDGTLTGFLGIAKDVTALKQATLQTEAQQELLSAISDVQKAFISDIRTDEMFARLLTRLQTLTRSPYGIVGETELANDAPPSLRIHAHTIAAAADSDTSPHRPDKGIQQYLKRILATGEPVLVNDSPHSSFRTFLGLPLLEGDKVVGIVAVAGRPDGYPASFIDYLNPFLQTCGQILQSHRNTMQRQTAEHALTRHTAWIRAILDHAADGIITIDERGVVTSFNPAAGRIFGYTADEIIHTNISRLMPEPYQSAHDGYLQHYRQTGHANVIGKEVEVAGVKKDGTVFPIDLTVSEVRLADSRFFTGFVRDITARKKSEEALRLAADHLESKNHELEQARDQALAATHAKSAFLATMSHEIRTPMNAIMGMSELLLETQLTEEQTEYVHRFNRAIHALLNLINDILDISKIESGHLKLEDIPFDLRELAETTGELMAERAHTKGLELIIRIDSDVPRLVNGDPTRLRQILINLLGNAIKFTHHGDVTLHVQRHGPDSKDQLHLSVTDSGIGIPKDKLDTIFENFIQVDSSTTRKYGGSGLGLSICRRLAELMGGRIWAESTLGAGSTMHVILCLPQVVPDTAVADEPAALLTGTRILVIDDHEAQRLVCRDILSGSGARIVEASDGPAALAALQAAYSNGAPMHLVILDCYRPTMDSVSIAEAIQAAPHFADTPIVILTSDSRNGNAARAKALGSMRHINKPIRQAALLNLVETALSNGRLLPNQPVIPIPATTALESCRQTEPLAPKRILLVEDLEDNRELLALFLKGTAYELVYAENGAVAVDYFQSRPFDLVLMDMQMPVMDGYAATAAIREWECRQQRPPTPILALSANALVEEVANSLAAGCTAHLTKPIRKKTLLDAIRTYTQTPLKQEAA</sequence>
<organism evidence="19 20">
    <name type="scientific">Nitrospira lenta</name>
    <dbReference type="NCBI Taxonomy" id="1436998"/>
    <lineage>
        <taxon>Bacteria</taxon>
        <taxon>Pseudomonadati</taxon>
        <taxon>Nitrospirota</taxon>
        <taxon>Nitrospiria</taxon>
        <taxon>Nitrospirales</taxon>
        <taxon>Nitrospiraceae</taxon>
        <taxon>Nitrospira</taxon>
    </lineage>
</organism>
<feature type="modified residue" description="4-aspartylphosphate" evidence="13">
    <location>
        <position position="1222"/>
    </location>
</feature>
<evidence type="ECO:0000256" key="13">
    <source>
        <dbReference type="PROSITE-ProRule" id="PRU00169"/>
    </source>
</evidence>
<evidence type="ECO:0000256" key="3">
    <source>
        <dbReference type="ARBA" id="ARBA00022553"/>
    </source>
</evidence>
<name>A0A330L6R9_9BACT</name>
<dbReference type="GO" id="GO:0006355">
    <property type="term" value="P:regulation of DNA-templated transcription"/>
    <property type="evidence" value="ECO:0007669"/>
    <property type="project" value="InterPro"/>
</dbReference>
<dbReference type="FunCoup" id="A0A330L6R9">
    <property type="interactions" value="248"/>
</dbReference>
<dbReference type="PANTHER" id="PTHR45339:SF1">
    <property type="entry name" value="HYBRID SIGNAL TRANSDUCTION HISTIDINE KINASE J"/>
    <property type="match status" value="1"/>
</dbReference>
<dbReference type="InterPro" id="IPR004358">
    <property type="entry name" value="Sig_transdc_His_kin-like_C"/>
</dbReference>
<evidence type="ECO:0000256" key="1">
    <source>
        <dbReference type="ARBA" id="ARBA00000085"/>
    </source>
</evidence>
<dbReference type="SMART" id="SM00448">
    <property type="entry name" value="REC"/>
    <property type="match status" value="2"/>
</dbReference>
<dbReference type="PANTHER" id="PTHR45339">
    <property type="entry name" value="HYBRID SIGNAL TRANSDUCTION HISTIDINE KINASE J"/>
    <property type="match status" value="1"/>
</dbReference>
<feature type="domain" description="PAC" evidence="18">
    <location>
        <begin position="400"/>
        <end position="452"/>
    </location>
</feature>
<dbReference type="InParanoid" id="A0A330L6R9"/>
<reference evidence="20" key="1">
    <citation type="submission" date="2018-04" db="EMBL/GenBank/DDBJ databases">
        <authorList>
            <person name="Lucker S."/>
            <person name="Sakoula D."/>
        </authorList>
    </citation>
    <scope>NUCLEOTIDE SEQUENCE [LARGE SCALE GENOMIC DNA]</scope>
</reference>
<evidence type="ECO:0000259" key="15">
    <source>
        <dbReference type="PROSITE" id="PS50109"/>
    </source>
</evidence>
<evidence type="ECO:0000256" key="10">
    <source>
        <dbReference type="ARBA" id="ARBA00064003"/>
    </source>
</evidence>
<gene>
    <name evidence="19" type="ORF">NITLEN_20590</name>
</gene>
<comment type="function">
    <text evidence="9">Putative oxygen sensor; modulates the activity of FixJ, a transcriptional activator of nitrogen fixation fixK gene. FixL probably acts as a kinase that phosphorylates FixJ.</text>
</comment>
<dbReference type="Pfam" id="PF00512">
    <property type="entry name" value="HisKA"/>
    <property type="match status" value="1"/>
</dbReference>
<keyword evidence="7" id="KW-0067">ATP-binding</keyword>
<feature type="domain" description="Histidine kinase" evidence="15">
    <location>
        <begin position="780"/>
        <end position="1000"/>
    </location>
</feature>
<comment type="subunit">
    <text evidence="10">At low DSF concentrations, interacts with RpfF.</text>
</comment>
<dbReference type="PROSITE" id="PS50109">
    <property type="entry name" value="HIS_KIN"/>
    <property type="match status" value="1"/>
</dbReference>
<evidence type="ECO:0000256" key="8">
    <source>
        <dbReference type="ARBA" id="ARBA00023012"/>
    </source>
</evidence>
<dbReference type="SUPFAM" id="SSF47384">
    <property type="entry name" value="Homodimeric domain of signal transducing histidine kinase"/>
    <property type="match status" value="1"/>
</dbReference>
<dbReference type="InterPro" id="IPR003594">
    <property type="entry name" value="HATPase_dom"/>
</dbReference>
<feature type="domain" description="PAS" evidence="17">
    <location>
        <begin position="185"/>
        <end position="255"/>
    </location>
</feature>
<dbReference type="CDD" id="cd16922">
    <property type="entry name" value="HATPase_EvgS-ArcB-TorS-like"/>
    <property type="match status" value="1"/>
</dbReference>
<feature type="domain" description="PAS" evidence="17">
    <location>
        <begin position="621"/>
        <end position="691"/>
    </location>
</feature>
<dbReference type="SUPFAM" id="SSF55781">
    <property type="entry name" value="GAF domain-like"/>
    <property type="match status" value="2"/>
</dbReference>
<proteinExistence type="predicted"/>
<evidence type="ECO:0000256" key="14">
    <source>
        <dbReference type="SAM" id="Coils"/>
    </source>
</evidence>
<dbReference type="InterPro" id="IPR036097">
    <property type="entry name" value="HisK_dim/P_sf"/>
</dbReference>
<feature type="domain" description="Response regulatory" evidence="16">
    <location>
        <begin position="1019"/>
        <end position="1140"/>
    </location>
</feature>
<dbReference type="Gene3D" id="3.30.450.40">
    <property type="match status" value="2"/>
</dbReference>
<dbReference type="Gene3D" id="1.10.287.130">
    <property type="match status" value="1"/>
</dbReference>
<dbReference type="InterPro" id="IPR029016">
    <property type="entry name" value="GAF-like_dom_sf"/>
</dbReference>
<dbReference type="CDD" id="cd17546">
    <property type="entry name" value="REC_hyHK_CKI1_RcsC-like"/>
    <property type="match status" value="1"/>
</dbReference>
<evidence type="ECO:0000256" key="7">
    <source>
        <dbReference type="ARBA" id="ARBA00022840"/>
    </source>
</evidence>
<dbReference type="GO" id="GO:0005524">
    <property type="term" value="F:ATP binding"/>
    <property type="evidence" value="ECO:0007669"/>
    <property type="project" value="UniProtKB-KW"/>
</dbReference>
<dbReference type="FunFam" id="1.10.287.130:FF:000002">
    <property type="entry name" value="Two-component osmosensing histidine kinase"/>
    <property type="match status" value="1"/>
</dbReference>
<dbReference type="CDD" id="cd00130">
    <property type="entry name" value="PAS"/>
    <property type="match status" value="3"/>
</dbReference>
<dbReference type="SMART" id="SM00388">
    <property type="entry name" value="HisKA"/>
    <property type="match status" value="1"/>
</dbReference>
<dbReference type="Pfam" id="PF13426">
    <property type="entry name" value="PAS_9"/>
    <property type="match status" value="1"/>
</dbReference>
<dbReference type="SUPFAM" id="SSF55785">
    <property type="entry name" value="PYP-like sensor domain (PAS domain)"/>
    <property type="match status" value="3"/>
</dbReference>
<dbReference type="InterPro" id="IPR003661">
    <property type="entry name" value="HisK_dim/P_dom"/>
</dbReference>
<dbReference type="PRINTS" id="PR00344">
    <property type="entry name" value="BCTRLSENSOR"/>
</dbReference>
<evidence type="ECO:0000259" key="17">
    <source>
        <dbReference type="PROSITE" id="PS50112"/>
    </source>
</evidence>
<evidence type="ECO:0000259" key="18">
    <source>
        <dbReference type="PROSITE" id="PS50113"/>
    </source>
</evidence>
<dbReference type="SMART" id="SM00387">
    <property type="entry name" value="HATPase_c"/>
    <property type="match status" value="1"/>
</dbReference>
<dbReference type="PROSITE" id="PS50112">
    <property type="entry name" value="PAS"/>
    <property type="match status" value="3"/>
</dbReference>
<dbReference type="InterPro" id="IPR000700">
    <property type="entry name" value="PAS-assoc_C"/>
</dbReference>
<evidence type="ECO:0000313" key="19">
    <source>
        <dbReference type="EMBL" id="SPP64950.1"/>
    </source>
</evidence>
<dbReference type="FunFam" id="3.30.565.10:FF:000010">
    <property type="entry name" value="Sensor histidine kinase RcsC"/>
    <property type="match status" value="1"/>
</dbReference>
<dbReference type="InterPro" id="IPR000014">
    <property type="entry name" value="PAS"/>
</dbReference>
<dbReference type="GO" id="GO:0000155">
    <property type="term" value="F:phosphorelay sensor kinase activity"/>
    <property type="evidence" value="ECO:0007669"/>
    <property type="project" value="InterPro"/>
</dbReference>
<dbReference type="Gene3D" id="3.30.450.20">
    <property type="entry name" value="PAS domain"/>
    <property type="match status" value="3"/>
</dbReference>
<dbReference type="InterPro" id="IPR001789">
    <property type="entry name" value="Sig_transdc_resp-reg_receiver"/>
</dbReference>
<feature type="modified residue" description="4-aspartylphosphate" evidence="13">
    <location>
        <position position="1073"/>
    </location>
</feature>
<accession>A0A330L6R9</accession>
<keyword evidence="8" id="KW-0902">Two-component regulatory system</keyword>
<dbReference type="Proteomes" id="UP000248168">
    <property type="component" value="Unassembled WGS sequence"/>
</dbReference>
<dbReference type="InterPro" id="IPR036890">
    <property type="entry name" value="HATPase_C_sf"/>
</dbReference>
<evidence type="ECO:0000256" key="6">
    <source>
        <dbReference type="ARBA" id="ARBA00022777"/>
    </source>
</evidence>
<feature type="domain" description="PAC" evidence="18">
    <location>
        <begin position="698"/>
        <end position="748"/>
    </location>
</feature>
<keyword evidence="5" id="KW-0547">Nucleotide-binding</keyword>
<dbReference type="CDD" id="cd00082">
    <property type="entry name" value="HisKA"/>
    <property type="match status" value="1"/>
</dbReference>
<protein>
    <recommendedName>
        <fullName evidence="12">Sensor protein FixL</fullName>
        <ecNumber evidence="2">2.7.13.3</ecNumber>
    </recommendedName>
    <alternativeName>
        <fullName evidence="11">Sensory/regulatory protein RpfC</fullName>
    </alternativeName>
</protein>
<dbReference type="PROSITE" id="PS50113">
    <property type="entry name" value="PAC"/>
    <property type="match status" value="2"/>
</dbReference>
<dbReference type="InterPro" id="IPR003018">
    <property type="entry name" value="GAF"/>
</dbReference>
<dbReference type="SMART" id="SM00065">
    <property type="entry name" value="GAF"/>
    <property type="match status" value="2"/>
</dbReference>
<dbReference type="SMART" id="SM00086">
    <property type="entry name" value="PAC"/>
    <property type="match status" value="3"/>
</dbReference>
<dbReference type="PROSITE" id="PS50110">
    <property type="entry name" value="RESPONSE_REGULATORY"/>
    <property type="match status" value="2"/>
</dbReference>
<dbReference type="SMART" id="SM00091">
    <property type="entry name" value="PAS"/>
    <property type="match status" value="3"/>
</dbReference>
<dbReference type="FunFam" id="3.30.450.20:FF:000060">
    <property type="entry name" value="Sensor protein FixL"/>
    <property type="match status" value="1"/>
</dbReference>
<dbReference type="InterPro" id="IPR005467">
    <property type="entry name" value="His_kinase_dom"/>
</dbReference>
<dbReference type="Pfam" id="PF02518">
    <property type="entry name" value="HATPase_c"/>
    <property type="match status" value="1"/>
</dbReference>
<dbReference type="InterPro" id="IPR035965">
    <property type="entry name" value="PAS-like_dom_sf"/>
</dbReference>
<evidence type="ECO:0000256" key="4">
    <source>
        <dbReference type="ARBA" id="ARBA00022679"/>
    </source>
</evidence>
<evidence type="ECO:0000256" key="9">
    <source>
        <dbReference type="ARBA" id="ARBA00059827"/>
    </source>
</evidence>
<keyword evidence="14" id="KW-0175">Coiled coil</keyword>
<evidence type="ECO:0000256" key="11">
    <source>
        <dbReference type="ARBA" id="ARBA00068150"/>
    </source>
</evidence>
<evidence type="ECO:0000256" key="12">
    <source>
        <dbReference type="ARBA" id="ARBA00070616"/>
    </source>
</evidence>
<evidence type="ECO:0000256" key="5">
    <source>
        <dbReference type="ARBA" id="ARBA00022741"/>
    </source>
</evidence>
<dbReference type="Pfam" id="PF13185">
    <property type="entry name" value="GAF_2"/>
    <property type="match status" value="1"/>
</dbReference>
<keyword evidence="20" id="KW-1185">Reference proteome</keyword>
<dbReference type="SUPFAM" id="SSF52172">
    <property type="entry name" value="CheY-like"/>
    <property type="match status" value="2"/>
</dbReference>
<dbReference type="Gene3D" id="3.40.50.2300">
    <property type="match status" value="2"/>
</dbReference>
<dbReference type="EMBL" id="OUNR01000012">
    <property type="protein sequence ID" value="SPP64950.1"/>
    <property type="molecule type" value="Genomic_DNA"/>
</dbReference>
<dbReference type="Pfam" id="PF00989">
    <property type="entry name" value="PAS"/>
    <property type="match status" value="2"/>
</dbReference>
<evidence type="ECO:0000313" key="20">
    <source>
        <dbReference type="Proteomes" id="UP000248168"/>
    </source>
</evidence>
<feature type="domain" description="PAS" evidence="17">
    <location>
        <begin position="311"/>
        <end position="364"/>
    </location>
</feature>
<feature type="coiled-coil region" evidence="14">
    <location>
        <begin position="743"/>
        <end position="773"/>
    </location>
</feature>
<keyword evidence="3 13" id="KW-0597">Phosphoprotein</keyword>
<dbReference type="InterPro" id="IPR013767">
    <property type="entry name" value="PAS_fold"/>
</dbReference>
<dbReference type="Pfam" id="PF01590">
    <property type="entry name" value="GAF"/>
    <property type="match status" value="1"/>
</dbReference>
<dbReference type="Pfam" id="PF00072">
    <property type="entry name" value="Response_reg"/>
    <property type="match status" value="2"/>
</dbReference>
<dbReference type="InterPro" id="IPR011006">
    <property type="entry name" value="CheY-like_superfamily"/>
</dbReference>
<keyword evidence="4 19" id="KW-0808">Transferase</keyword>
<keyword evidence="6 19" id="KW-0418">Kinase</keyword>
<dbReference type="EC" id="2.7.13.3" evidence="2"/>
<feature type="domain" description="Response regulatory" evidence="16">
    <location>
        <begin position="1173"/>
        <end position="1292"/>
    </location>
</feature>
<dbReference type="Gene3D" id="3.30.565.10">
    <property type="entry name" value="Histidine kinase-like ATPase, C-terminal domain"/>
    <property type="match status" value="1"/>
</dbReference>
<dbReference type="SUPFAM" id="SSF55874">
    <property type="entry name" value="ATPase domain of HSP90 chaperone/DNA topoisomerase II/histidine kinase"/>
    <property type="match status" value="1"/>
</dbReference>
<dbReference type="OrthoDB" id="9812358at2"/>
<comment type="catalytic activity">
    <reaction evidence="1">
        <text>ATP + protein L-histidine = ADP + protein N-phospho-L-histidine.</text>
        <dbReference type="EC" id="2.7.13.3"/>
    </reaction>
</comment>
<dbReference type="NCBIfam" id="TIGR00229">
    <property type="entry name" value="sensory_box"/>
    <property type="match status" value="3"/>
</dbReference>
<evidence type="ECO:0000259" key="16">
    <source>
        <dbReference type="PROSITE" id="PS50110"/>
    </source>
</evidence>